<dbReference type="Pfam" id="PF12652">
    <property type="entry name" value="CotJB"/>
    <property type="match status" value="1"/>
</dbReference>
<keyword evidence="2" id="KW-0946">Virion</keyword>
<sequence length="94" mass="11078">MRTMIGENNSSEKSRLFHDIGVIDFVIVEMNEYLDTHPTDKEAIEYLSHYVHMKNQAMREYAAKYGPLRISDVNGCRQNEWKWALQPWPWEGGC</sequence>
<protein>
    <submittedName>
        <fullName evidence="2">Spore coat protein CotJB</fullName>
    </submittedName>
</protein>
<keyword evidence="3" id="KW-1185">Reference proteome</keyword>
<keyword evidence="2" id="KW-0167">Capsid protein</keyword>
<dbReference type="PIRSF" id="PIRSF010606">
    <property type="entry name" value="Spore_coat_CotJB"/>
    <property type="match status" value="1"/>
</dbReference>
<evidence type="ECO:0000313" key="3">
    <source>
        <dbReference type="Proteomes" id="UP000280696"/>
    </source>
</evidence>
<dbReference type="AlphaFoldDB" id="A0A3A9B1Z5"/>
<dbReference type="InterPro" id="IPR024207">
    <property type="entry name" value="CotJB_dom"/>
</dbReference>
<accession>A0A3A9B1Z5</accession>
<proteinExistence type="predicted"/>
<name>A0A3A9B1Z5_9FIRM</name>
<gene>
    <name evidence="2" type="ORF">D7V94_05195</name>
</gene>
<dbReference type="InterPro" id="IPR016571">
    <property type="entry name" value="Spore_coat_assembly_CotJB"/>
</dbReference>
<organism evidence="2 3">
    <name type="scientific">Parablautia intestinalis</name>
    <dbReference type="NCBI Taxonomy" id="2320100"/>
    <lineage>
        <taxon>Bacteria</taxon>
        <taxon>Bacillati</taxon>
        <taxon>Bacillota</taxon>
        <taxon>Clostridia</taxon>
        <taxon>Lachnospirales</taxon>
        <taxon>Lachnospiraceae</taxon>
        <taxon>Parablautia</taxon>
    </lineage>
</organism>
<dbReference type="Proteomes" id="UP000280696">
    <property type="component" value="Unassembled WGS sequence"/>
</dbReference>
<evidence type="ECO:0000259" key="1">
    <source>
        <dbReference type="Pfam" id="PF12652"/>
    </source>
</evidence>
<reference evidence="2 3" key="1">
    <citation type="submission" date="2018-09" db="EMBL/GenBank/DDBJ databases">
        <title>Murine metabolic-syndrome-specific gut microbial biobank.</title>
        <authorList>
            <person name="Liu C."/>
        </authorList>
    </citation>
    <scope>NUCLEOTIDE SEQUENCE [LARGE SCALE GENOMIC DNA]</scope>
    <source>
        <strain evidence="2 3">0.1xD8-82</strain>
    </source>
</reference>
<dbReference type="EMBL" id="RAYQ01000004">
    <property type="protein sequence ID" value="RKI92725.1"/>
    <property type="molecule type" value="Genomic_DNA"/>
</dbReference>
<feature type="domain" description="Protein CotJB" evidence="1">
    <location>
        <begin position="15"/>
        <end position="91"/>
    </location>
</feature>
<dbReference type="OrthoDB" id="9804099at2"/>
<comment type="caution">
    <text evidence="2">The sequence shown here is derived from an EMBL/GenBank/DDBJ whole genome shotgun (WGS) entry which is preliminary data.</text>
</comment>
<evidence type="ECO:0000313" key="2">
    <source>
        <dbReference type="EMBL" id="RKI92725.1"/>
    </source>
</evidence>